<dbReference type="AlphaFoldDB" id="A0A9D1TKD4"/>
<dbReference type="InterPro" id="IPR024923">
    <property type="entry name" value="PG_synth_SpoVB"/>
</dbReference>
<feature type="transmembrane region" description="Helical" evidence="6">
    <location>
        <begin position="7"/>
        <end position="30"/>
    </location>
</feature>
<dbReference type="Pfam" id="PF01943">
    <property type="entry name" value="Polysacc_synt"/>
    <property type="match status" value="1"/>
</dbReference>
<dbReference type="PANTHER" id="PTHR30250:SF24">
    <property type="entry name" value="STAGE V SPORULATION PROTEIN B"/>
    <property type="match status" value="1"/>
</dbReference>
<keyword evidence="3 6" id="KW-0812">Transmembrane</keyword>
<proteinExistence type="predicted"/>
<evidence type="ECO:0000256" key="1">
    <source>
        <dbReference type="ARBA" id="ARBA00004651"/>
    </source>
</evidence>
<evidence type="ECO:0000256" key="4">
    <source>
        <dbReference type="ARBA" id="ARBA00022989"/>
    </source>
</evidence>
<evidence type="ECO:0000313" key="7">
    <source>
        <dbReference type="EMBL" id="HIV74247.1"/>
    </source>
</evidence>
<feature type="transmembrane region" description="Helical" evidence="6">
    <location>
        <begin position="42"/>
        <end position="65"/>
    </location>
</feature>
<reference evidence="7" key="1">
    <citation type="journal article" date="2021" name="PeerJ">
        <title>Extensive microbial diversity within the chicken gut microbiome revealed by metagenomics and culture.</title>
        <authorList>
            <person name="Gilroy R."/>
            <person name="Ravi A."/>
            <person name="Getino M."/>
            <person name="Pursley I."/>
            <person name="Horton D.L."/>
            <person name="Alikhan N.F."/>
            <person name="Baker D."/>
            <person name="Gharbi K."/>
            <person name="Hall N."/>
            <person name="Watson M."/>
            <person name="Adriaenssens E.M."/>
            <person name="Foster-Nyarko E."/>
            <person name="Jarju S."/>
            <person name="Secka A."/>
            <person name="Antonio M."/>
            <person name="Oren A."/>
            <person name="Chaudhuri R.R."/>
            <person name="La Ragione R."/>
            <person name="Hildebrand F."/>
            <person name="Pallen M.J."/>
        </authorList>
    </citation>
    <scope>NUCLEOTIDE SEQUENCE</scope>
    <source>
        <strain evidence="7">CHK169-2315</strain>
    </source>
</reference>
<organism evidence="7 8">
    <name type="scientific">Candidatus Pseudogracilibacillus intestinigallinarum</name>
    <dbReference type="NCBI Taxonomy" id="2838742"/>
    <lineage>
        <taxon>Bacteria</taxon>
        <taxon>Bacillati</taxon>
        <taxon>Bacillota</taxon>
        <taxon>Bacilli</taxon>
        <taxon>Bacillales</taxon>
        <taxon>Bacillaceae</taxon>
        <taxon>Pseudogracilibacillus</taxon>
    </lineage>
</organism>
<sequence>MTKQSFLYGTIVLIVASMLTRFLGFINRMITARLMGEEGIGLYMLVMPTLFLLLTLTQIGLPLAISKNIAEAYAKNDEGRIRKIMTYAFIIITCTSIFFTVSLILFAPTIATYLLTDERTEYLLYALAPAIPVIAFSSLFKGYFQGLQNMKPQSIGLVIEQIVRIGFVYVAIHYFIQFGIVHAAVSAVVSITIGEIASFLFLYYQYKKNRLKKKQANQSSHILSSLLTIALPHTTSKLVQSFSNFLEPIFVTKSLKIAGYSTIDATKQYGELTGFVMPLLFLPTFITNSISVALLPSVSMLQTRNEQKVLFERMEQAIRFSFLSGAVATIIFILFANTILTYIYGTSNASLFVKMMAPFFLCLYIHTPLQTILISLNYAREVMWNNILGAIVKFSILIMFTSHPTFGIYGVVIALNMYVLFVMCLHFLLLYRRTKFFPPLKNVFRLVLLFISTYAVAYILKMYIIIDGILIFIILLCMIVLLYIFFIFLFRCITKEEFVQFKNILWKK</sequence>
<evidence type="ECO:0000256" key="3">
    <source>
        <dbReference type="ARBA" id="ARBA00022692"/>
    </source>
</evidence>
<accession>A0A9D1TKD4</accession>
<feature type="transmembrane region" description="Helical" evidence="6">
    <location>
        <begin position="356"/>
        <end position="376"/>
    </location>
</feature>
<evidence type="ECO:0000256" key="5">
    <source>
        <dbReference type="ARBA" id="ARBA00023136"/>
    </source>
</evidence>
<dbReference type="NCBIfam" id="TIGR02900">
    <property type="entry name" value="spore_V_B"/>
    <property type="match status" value="1"/>
</dbReference>
<feature type="transmembrane region" description="Helical" evidence="6">
    <location>
        <begin position="182"/>
        <end position="204"/>
    </location>
</feature>
<feature type="transmembrane region" description="Helical" evidence="6">
    <location>
        <begin position="383"/>
        <end position="400"/>
    </location>
</feature>
<feature type="transmembrane region" description="Helical" evidence="6">
    <location>
        <begin position="443"/>
        <end position="463"/>
    </location>
</feature>
<dbReference type="InterPro" id="IPR050833">
    <property type="entry name" value="Poly_Biosynth_Transport"/>
</dbReference>
<dbReference type="PANTHER" id="PTHR30250">
    <property type="entry name" value="PST FAMILY PREDICTED COLANIC ACID TRANSPORTER"/>
    <property type="match status" value="1"/>
</dbReference>
<dbReference type="Proteomes" id="UP000823937">
    <property type="component" value="Unassembled WGS sequence"/>
</dbReference>
<dbReference type="GO" id="GO:0005886">
    <property type="term" value="C:plasma membrane"/>
    <property type="evidence" value="ECO:0007669"/>
    <property type="project" value="UniProtKB-SubCell"/>
</dbReference>
<comment type="caution">
    <text evidence="7">The sequence shown here is derived from an EMBL/GenBank/DDBJ whole genome shotgun (WGS) entry which is preliminary data.</text>
</comment>
<name>A0A9D1TKD4_9BACI</name>
<keyword evidence="5 6" id="KW-0472">Membrane</keyword>
<feature type="transmembrane region" description="Helical" evidence="6">
    <location>
        <begin position="406"/>
        <end position="431"/>
    </location>
</feature>
<feature type="transmembrane region" description="Helical" evidence="6">
    <location>
        <begin position="86"/>
        <end position="110"/>
    </location>
</feature>
<feature type="transmembrane region" description="Helical" evidence="6">
    <location>
        <begin position="122"/>
        <end position="143"/>
    </location>
</feature>
<dbReference type="EMBL" id="DXHX01000058">
    <property type="protein sequence ID" value="HIV74247.1"/>
    <property type="molecule type" value="Genomic_DNA"/>
</dbReference>
<evidence type="ECO:0000313" key="8">
    <source>
        <dbReference type="Proteomes" id="UP000823937"/>
    </source>
</evidence>
<feature type="transmembrane region" description="Helical" evidence="6">
    <location>
        <begin position="322"/>
        <end position="344"/>
    </location>
</feature>
<dbReference type="PIRSF" id="PIRSF038958">
    <property type="entry name" value="PG_synth_SpoVB"/>
    <property type="match status" value="1"/>
</dbReference>
<protein>
    <submittedName>
        <fullName evidence="7">Stage V sporulation protein B</fullName>
    </submittedName>
</protein>
<evidence type="ECO:0000256" key="2">
    <source>
        <dbReference type="ARBA" id="ARBA00022475"/>
    </source>
</evidence>
<evidence type="ECO:0000256" key="6">
    <source>
        <dbReference type="SAM" id="Phobius"/>
    </source>
</evidence>
<feature type="transmembrane region" description="Helical" evidence="6">
    <location>
        <begin position="155"/>
        <end position="176"/>
    </location>
</feature>
<dbReference type="InterPro" id="IPR014249">
    <property type="entry name" value="Spore_V_B"/>
</dbReference>
<keyword evidence="4 6" id="KW-1133">Transmembrane helix</keyword>
<dbReference type="InterPro" id="IPR002797">
    <property type="entry name" value="Polysacc_synth"/>
</dbReference>
<feature type="transmembrane region" description="Helical" evidence="6">
    <location>
        <begin position="469"/>
        <end position="490"/>
    </location>
</feature>
<keyword evidence="2" id="KW-1003">Cell membrane</keyword>
<comment type="subcellular location">
    <subcellularLocation>
        <location evidence="1">Cell membrane</location>
        <topology evidence="1">Multi-pass membrane protein</topology>
    </subcellularLocation>
</comment>
<dbReference type="CDD" id="cd13124">
    <property type="entry name" value="MATE_SpoVB_like"/>
    <property type="match status" value="1"/>
</dbReference>
<gene>
    <name evidence="7" type="primary">spoVB</name>
    <name evidence="7" type="ORF">H9895_04105</name>
</gene>
<reference evidence="7" key="2">
    <citation type="submission" date="2021-04" db="EMBL/GenBank/DDBJ databases">
        <authorList>
            <person name="Gilroy R."/>
        </authorList>
    </citation>
    <scope>NUCLEOTIDE SEQUENCE</scope>
    <source>
        <strain evidence="7">CHK169-2315</strain>
    </source>
</reference>